<dbReference type="PANTHER" id="PTHR38467">
    <property type="match status" value="1"/>
</dbReference>
<dbReference type="EMBL" id="JAUQTG010000012">
    <property type="protein sequence ID" value="MDO7858189.1"/>
    <property type="molecule type" value="Genomic_DNA"/>
</dbReference>
<gene>
    <name evidence="2" type="primary">traC</name>
    <name evidence="2" type="ORF">Q5E86_17960</name>
</gene>
<dbReference type="Proteomes" id="UP001176478">
    <property type="component" value="Unassembled WGS sequence"/>
</dbReference>
<keyword evidence="3" id="KW-1185">Reference proteome</keyword>
<protein>
    <submittedName>
        <fullName evidence="2">Type IV secretion system protein TraC</fullName>
    </submittedName>
</protein>
<dbReference type="Gene3D" id="1.10.8.730">
    <property type="match status" value="1"/>
</dbReference>
<dbReference type="PANTHER" id="PTHR38467:SF1">
    <property type="entry name" value="CONJUGATIVE TRANSFER: ASSEMBLY"/>
    <property type="match status" value="1"/>
</dbReference>
<dbReference type="InterPro" id="IPR025955">
    <property type="entry name" value="TraC/Conjuga_ATPase"/>
</dbReference>
<dbReference type="InterPro" id="IPR014117">
    <property type="entry name" value="TraC-F-type"/>
</dbReference>
<accession>A0ABT9AU72</accession>
<name>A0ABT9AU72_9GAMM</name>
<dbReference type="CDD" id="cd01127">
    <property type="entry name" value="TrwB_TraG_TraD_VirD4"/>
    <property type="match status" value="1"/>
</dbReference>
<reference evidence="2" key="2">
    <citation type="journal article" date="2024" name="Int. J. Antimicrob. Agents">
        <title>Identification of a novel Providencia species showing multi-drug-resistant in three patients with hospital-acquired infection.</title>
        <authorList>
            <person name="Yang W."/>
            <person name="Chen J."/>
            <person name="Yang F."/>
            <person name="Ji P."/>
            <person name="Shen S."/>
            <person name="Yin D."/>
            <person name="Hu F."/>
        </authorList>
    </citation>
    <scope>NUCLEOTIDE SEQUENCE</scope>
    <source>
        <strain evidence="2">CRE-138-0111</strain>
    </source>
</reference>
<evidence type="ECO:0000313" key="3">
    <source>
        <dbReference type="Proteomes" id="UP001176478"/>
    </source>
</evidence>
<dbReference type="Pfam" id="PF11130">
    <property type="entry name" value="TraC_F_IV"/>
    <property type="match status" value="1"/>
</dbReference>
<feature type="domain" description="TraG P-loop" evidence="1">
    <location>
        <begin position="583"/>
        <end position="822"/>
    </location>
</feature>
<dbReference type="SUPFAM" id="SSF52540">
    <property type="entry name" value="P-loop containing nucleoside triphosphate hydrolases"/>
    <property type="match status" value="1"/>
</dbReference>
<organism evidence="2 3">
    <name type="scientific">Providencia huashanensis</name>
    <dbReference type="NCBI Taxonomy" id="3037798"/>
    <lineage>
        <taxon>Bacteria</taxon>
        <taxon>Pseudomonadati</taxon>
        <taxon>Pseudomonadota</taxon>
        <taxon>Gammaproteobacteria</taxon>
        <taxon>Enterobacterales</taxon>
        <taxon>Morganellaceae</taxon>
        <taxon>Providencia</taxon>
    </lineage>
</organism>
<dbReference type="InterPro" id="IPR027417">
    <property type="entry name" value="P-loop_NTPase"/>
</dbReference>
<evidence type="ECO:0000259" key="1">
    <source>
        <dbReference type="Pfam" id="PF19044"/>
    </source>
</evidence>
<dbReference type="InterPro" id="IPR053155">
    <property type="entry name" value="F-pilin_assembly_TraC"/>
</dbReference>
<dbReference type="Gene3D" id="3.40.50.300">
    <property type="entry name" value="P-loop containing nucleotide triphosphate hydrolases"/>
    <property type="match status" value="1"/>
</dbReference>
<comment type="caution">
    <text evidence="2">The sequence shown here is derived from an EMBL/GenBank/DDBJ whole genome shotgun (WGS) entry which is preliminary data.</text>
</comment>
<sequence>MSESIIIQRLKSIKRFSDVCPVRAYDEKNHIFLCDNKYIGFGFLCRPLSGTSGKEMQQLQTLLSSNFPAKTIVQFDLIASPNIVGKINQMDVLRMDCDDEVLRDAIYNRSKFLLHSTDYPMKGTGTRVRNCLLLITVKVPVKNEYDMREEEFNLISEFRNTFDTTLGIMGLCPATLTRDRYIDVLSSILNQGETASWRDRNPLQVQDDLMISEQLVDPDREFFIRNKYCAFGNPEDEDQRGERHTGTTFVRTLSAKKLPKRFFPGQAQYFLGDMMSGATGIKSSCIISMSMIFFDQQNAKTKFTQKRNWIVQQTDGPMVKWIPSLKTIREGYDLLSDKLDNGEPICKAKFTVTIFSNSKDGVFRASQEAASYLNTYQFKMIPDSYFVAPIFLSSLPMFNEAGAEKSMGRYRTLALSEALVISPLYADWQGTSNPALMLTSRSGQVQMLDLFDSDTNYNACIAAESGSGKSFLTNYIITAYRSLGAKVWCIDVGDSYKNICETYNGDYLDFHPDKKPCLNFFELIEDYFGENPDNEDGGEEDLIIGLLSVMAAPKAGLNDFEEARMKEHVANLVRKHGKETTVDMVAESLLADEENDIKRLGHQLYPFTSRGQYGKFFVGKNNIDFRNPFTVLELSRLESSEHLKQVVLLQLIYQIQQDMFMGDRGQMKIVVIDEAWALLKGNIGAFIEKGYRRFRKYNGAAITITQSINDIYKDSVGKSIADNSAFMLLLGQSESAINEAQHHQRLALDDAGYRFLKTVRSSRGVYSEIYVISKSGQGISRLIVDPFSMLLYSTAPDDVAAIRKRKAQGMSTQDAINSILEERQRGIAAWLRPQLFHYSAGFWEPPFMGGSSLPLHQLTTLLWLVIPGQMERFSATLKSNWFMRAPRQWRKLATWSSMSPLYTNILPICRSRKQFLRQATNRGYRGHGRSELTLEEDL</sequence>
<dbReference type="Pfam" id="PF19044">
    <property type="entry name" value="P-loop_TraG"/>
    <property type="match status" value="2"/>
</dbReference>
<feature type="domain" description="TraG P-loop" evidence="1">
    <location>
        <begin position="455"/>
        <end position="522"/>
    </location>
</feature>
<dbReference type="NCBIfam" id="TIGR02746">
    <property type="entry name" value="TraC-F-type"/>
    <property type="match status" value="1"/>
</dbReference>
<evidence type="ECO:0000313" key="2">
    <source>
        <dbReference type="EMBL" id="MDO7858189.1"/>
    </source>
</evidence>
<dbReference type="InterPro" id="IPR043964">
    <property type="entry name" value="P-loop_TraG"/>
</dbReference>
<proteinExistence type="predicted"/>
<reference evidence="2" key="1">
    <citation type="submission" date="2023-07" db="EMBL/GenBank/DDBJ databases">
        <authorList>
            <person name="Yang W."/>
            <person name="Chen J."/>
            <person name="Ji P."/>
            <person name="Hu F."/>
        </authorList>
    </citation>
    <scope>NUCLEOTIDE SEQUENCE</scope>
    <source>
        <strain evidence="2">CRE-138-0111</strain>
    </source>
</reference>